<dbReference type="STRING" id="559304.G8YCK6"/>
<evidence type="ECO:0000256" key="1">
    <source>
        <dbReference type="SAM" id="MobiDB-lite"/>
    </source>
</evidence>
<protein>
    <submittedName>
        <fullName evidence="3">Piso0_002425 protein</fullName>
    </submittedName>
</protein>
<evidence type="ECO:0000313" key="3">
    <source>
        <dbReference type="EMBL" id="CCE82687.1"/>
    </source>
</evidence>
<dbReference type="PANTHER" id="PTHR12126:SF16">
    <property type="entry name" value="MIOREX COMPLEX COMPONENT 2"/>
    <property type="match status" value="1"/>
</dbReference>
<dbReference type="OrthoDB" id="276721at2759"/>
<dbReference type="Gene3D" id="3.40.50.720">
    <property type="entry name" value="NAD(P)-binding Rossmann-like Domain"/>
    <property type="match status" value="1"/>
</dbReference>
<dbReference type="Pfam" id="PF01370">
    <property type="entry name" value="Epimerase"/>
    <property type="match status" value="1"/>
</dbReference>
<sequence>MSSISRSIAVFGGNGFLGRKICETGIQLGYKVTSFSRSGKAPSSIKTPWVGKVNWEKANIFDPDTYKHKLKDVDTVVHSIGILFENQGYKQTVNTNFNFLNDIQNLANTLKYPNPMAKDNTNTYEAIQRDSALMLANAFLKQHELDSKQTVDNSSPENSSEQSSKVPSFVYISADQKIPMVPSGYIETKREAELELSCLPGLRTIIMRPNFMYDEAEKHGFHNREILRNFFELGYNVKEKVIGNNVSYINSLIRPPISIDVVARTIYDKLDHENFKGIVTLDEMRRSM</sequence>
<dbReference type="InParanoid" id="G8YCK6"/>
<organism evidence="3 4">
    <name type="scientific">Pichia sorbitophila (strain ATCC MYA-4447 / BCRC 22081 / CBS 7064 / NBRC 10061 / NRRL Y-12695)</name>
    <name type="common">Hybrid yeast</name>
    <dbReference type="NCBI Taxonomy" id="559304"/>
    <lineage>
        <taxon>Eukaryota</taxon>
        <taxon>Fungi</taxon>
        <taxon>Dikarya</taxon>
        <taxon>Ascomycota</taxon>
        <taxon>Saccharomycotina</taxon>
        <taxon>Pichiomycetes</taxon>
        <taxon>Debaryomycetaceae</taxon>
        <taxon>Millerozyma</taxon>
    </lineage>
</organism>
<dbReference type="InterPro" id="IPR051207">
    <property type="entry name" value="ComplexI_NDUFA9_subunit"/>
</dbReference>
<dbReference type="GO" id="GO:0044877">
    <property type="term" value="F:protein-containing complex binding"/>
    <property type="evidence" value="ECO:0007669"/>
    <property type="project" value="TreeGrafter"/>
</dbReference>
<dbReference type="GO" id="GO:0005739">
    <property type="term" value="C:mitochondrion"/>
    <property type="evidence" value="ECO:0007669"/>
    <property type="project" value="TreeGrafter"/>
</dbReference>
<dbReference type="PANTHER" id="PTHR12126">
    <property type="entry name" value="NADH-UBIQUINONE OXIDOREDUCTASE 39 KDA SUBUNIT-RELATED"/>
    <property type="match status" value="1"/>
</dbReference>
<dbReference type="InterPro" id="IPR036291">
    <property type="entry name" value="NAD(P)-bd_dom_sf"/>
</dbReference>
<dbReference type="EMBL" id="FO082050">
    <property type="protein sequence ID" value="CCE82687.1"/>
    <property type="molecule type" value="Genomic_DNA"/>
</dbReference>
<dbReference type="eggNOG" id="KOG4288">
    <property type="taxonomic scope" value="Eukaryota"/>
</dbReference>
<reference evidence="3 4" key="1">
    <citation type="journal article" date="2012" name="G3 (Bethesda)">
        <title>Pichia sorbitophila, an interspecies yeast hybrid reveals early steps of genome resolution following polyploidization.</title>
        <authorList>
            <person name="Leh Louis V."/>
            <person name="Despons L."/>
            <person name="Friedrich A."/>
            <person name="Martin T."/>
            <person name="Durrens P."/>
            <person name="Casaregola S."/>
            <person name="Neuveglise C."/>
            <person name="Fairhead C."/>
            <person name="Marck C."/>
            <person name="Cruz J.A."/>
            <person name="Straub M.L."/>
            <person name="Kugler V."/>
            <person name="Sacerdot C."/>
            <person name="Uzunov Z."/>
            <person name="Thierry A."/>
            <person name="Weiss S."/>
            <person name="Bleykasten C."/>
            <person name="De Montigny J."/>
            <person name="Jacques N."/>
            <person name="Jung P."/>
            <person name="Lemaire M."/>
            <person name="Mallet S."/>
            <person name="Morel G."/>
            <person name="Richard G.F."/>
            <person name="Sarkar A."/>
            <person name="Savel G."/>
            <person name="Schacherer J."/>
            <person name="Seret M.L."/>
            <person name="Talla E."/>
            <person name="Samson G."/>
            <person name="Jubin C."/>
            <person name="Poulain J."/>
            <person name="Vacherie B."/>
            <person name="Barbe V."/>
            <person name="Pelletier E."/>
            <person name="Sherman D.J."/>
            <person name="Westhof E."/>
            <person name="Weissenbach J."/>
            <person name="Baret P.V."/>
            <person name="Wincker P."/>
            <person name="Gaillardin C."/>
            <person name="Dujon B."/>
            <person name="Souciet J.L."/>
        </authorList>
    </citation>
    <scope>NUCLEOTIDE SEQUENCE [LARGE SCALE GENOMIC DNA]</scope>
    <source>
        <strain evidence="4">ATCC MYA-4447 / BCRC 22081 / CBS 7064 / NBRC 10061 / NRRL Y-12695</strain>
    </source>
</reference>
<keyword evidence="4" id="KW-1185">Reference proteome</keyword>
<dbReference type="FunCoup" id="G8YCK6">
    <property type="interactions" value="161"/>
</dbReference>
<dbReference type="InterPro" id="IPR001509">
    <property type="entry name" value="Epimerase_deHydtase"/>
</dbReference>
<dbReference type="AlphaFoldDB" id="G8YCK6"/>
<accession>G8YCK6</accession>
<gene>
    <name evidence="3" type="primary">Piso0_002425</name>
    <name evidence="3" type="ORF">GNLVRS01_PISO0J11713g</name>
</gene>
<name>G8YCK6_PICSO</name>
<evidence type="ECO:0000259" key="2">
    <source>
        <dbReference type="Pfam" id="PF01370"/>
    </source>
</evidence>
<dbReference type="HOGENOM" id="CLU_055314_1_0_1"/>
<evidence type="ECO:0000313" key="4">
    <source>
        <dbReference type="Proteomes" id="UP000005222"/>
    </source>
</evidence>
<feature type="compositionally biased region" description="Low complexity" evidence="1">
    <location>
        <begin position="153"/>
        <end position="164"/>
    </location>
</feature>
<dbReference type="OMA" id="VCEAFIS"/>
<proteinExistence type="predicted"/>
<feature type="region of interest" description="Disordered" evidence="1">
    <location>
        <begin position="146"/>
        <end position="165"/>
    </location>
</feature>
<feature type="domain" description="NAD-dependent epimerase/dehydratase" evidence="2">
    <location>
        <begin position="8"/>
        <end position="98"/>
    </location>
</feature>
<dbReference type="SUPFAM" id="SSF51735">
    <property type="entry name" value="NAD(P)-binding Rossmann-fold domains"/>
    <property type="match status" value="1"/>
</dbReference>
<dbReference type="Proteomes" id="UP000005222">
    <property type="component" value="Chromosome J"/>
</dbReference>